<keyword evidence="4" id="KW-1185">Reference proteome</keyword>
<feature type="region of interest" description="Disordered" evidence="1">
    <location>
        <begin position="129"/>
        <end position="162"/>
    </location>
</feature>
<feature type="compositionally biased region" description="Low complexity" evidence="1">
    <location>
        <begin position="148"/>
        <end position="162"/>
    </location>
</feature>
<name>A0A160JDZ9_9PROT</name>
<accession>A0A160JDZ9</accession>
<evidence type="ECO:0000256" key="1">
    <source>
        <dbReference type="SAM" id="MobiDB-lite"/>
    </source>
</evidence>
<evidence type="ECO:0000259" key="2">
    <source>
        <dbReference type="Pfam" id="PF09557"/>
    </source>
</evidence>
<sequence>MTSAQEPSEKEPPPGGGDAVIRLHDESVTIDKQLVERSRIRVTTRVSEREELVREALEQEEATVTRIPIDREINAHPGIRQEGDVTVIPLVEEVLVVERRLVLREELHIRKTRRTVEVEQPVTLRSEEAVVERVPAPPSSADAPYRKSSPNPSSSPTNSSEE</sequence>
<proteinExistence type="predicted"/>
<dbReference type="EMBL" id="CP015285">
    <property type="protein sequence ID" value="ANC90970.1"/>
    <property type="molecule type" value="Genomic_DNA"/>
</dbReference>
<feature type="domain" description="DUF2382" evidence="2">
    <location>
        <begin position="21"/>
        <end position="131"/>
    </location>
</feature>
<dbReference type="KEGG" id="ahu:A6A40_03090"/>
<dbReference type="RefSeq" id="WP_063634064.1">
    <property type="nucleotide sequence ID" value="NZ_CP015285.1"/>
</dbReference>
<dbReference type="OrthoDB" id="7308073at2"/>
<dbReference type="STRING" id="1226968.A6A40_03090"/>
<organism evidence="3 4">
    <name type="scientific">Azospirillum humicireducens</name>
    <dbReference type="NCBI Taxonomy" id="1226968"/>
    <lineage>
        <taxon>Bacteria</taxon>
        <taxon>Pseudomonadati</taxon>
        <taxon>Pseudomonadota</taxon>
        <taxon>Alphaproteobacteria</taxon>
        <taxon>Rhodospirillales</taxon>
        <taxon>Azospirillaceae</taxon>
        <taxon>Azospirillum</taxon>
    </lineage>
</organism>
<dbReference type="Proteomes" id="UP000077405">
    <property type="component" value="Chromosome"/>
</dbReference>
<dbReference type="InterPro" id="IPR019060">
    <property type="entry name" value="DUF2382"/>
</dbReference>
<reference evidence="3 4" key="1">
    <citation type="journal article" date="2013" name="Int. J. Syst. Evol. Microbiol.">
        <title>Azospirillum humicireducens sp. nov., a nitrogen-fixing bacterium isolated from a microbial fuel cell.</title>
        <authorList>
            <person name="Zhou S."/>
            <person name="Han L."/>
            <person name="Wang Y."/>
            <person name="Yang G."/>
            <person name="Zhuang L."/>
            <person name="Hu P."/>
        </authorList>
    </citation>
    <scope>NUCLEOTIDE SEQUENCE [LARGE SCALE GENOMIC DNA]</scope>
    <source>
        <strain evidence="3 4">SgZ-5</strain>
    </source>
</reference>
<dbReference type="Pfam" id="PF09557">
    <property type="entry name" value="DUF2382"/>
    <property type="match status" value="1"/>
</dbReference>
<gene>
    <name evidence="3" type="ORF">A6A40_03090</name>
</gene>
<protein>
    <submittedName>
        <fullName evidence="3">DUF2382 domain-containing protein</fullName>
    </submittedName>
</protein>
<feature type="region of interest" description="Disordered" evidence="1">
    <location>
        <begin position="1"/>
        <end position="20"/>
    </location>
</feature>
<evidence type="ECO:0000313" key="3">
    <source>
        <dbReference type="EMBL" id="ANC90970.1"/>
    </source>
</evidence>
<dbReference type="AlphaFoldDB" id="A0A160JDZ9"/>
<evidence type="ECO:0000313" key="4">
    <source>
        <dbReference type="Proteomes" id="UP000077405"/>
    </source>
</evidence>